<keyword evidence="12" id="KW-1185">Reference proteome</keyword>
<comment type="similarity">
    <text evidence="2 9">Belongs to the alpha-IPM synthase/homocitrate synthase family.</text>
</comment>
<evidence type="ECO:0000259" key="10">
    <source>
        <dbReference type="PROSITE" id="PS50991"/>
    </source>
</evidence>
<reference evidence="11 12" key="1">
    <citation type="submission" date="2020-04" db="EMBL/GenBank/DDBJ databases">
        <title>Luteolibacter sp. G-1-1-1 isolated from soil.</title>
        <authorList>
            <person name="Dahal R.H."/>
        </authorList>
    </citation>
    <scope>NUCLEOTIDE SEQUENCE [LARGE SCALE GENOMIC DNA]</scope>
    <source>
        <strain evidence="11 12">G-1-1-1</strain>
    </source>
</reference>
<dbReference type="KEGG" id="luo:HHL09_17155"/>
<dbReference type="CDD" id="cd07941">
    <property type="entry name" value="DRE_TIM_LeuA3"/>
    <property type="match status" value="1"/>
</dbReference>
<evidence type="ECO:0000256" key="3">
    <source>
        <dbReference type="ARBA" id="ARBA00022605"/>
    </source>
</evidence>
<evidence type="ECO:0000256" key="4">
    <source>
        <dbReference type="ARBA" id="ARBA00022624"/>
    </source>
</evidence>
<dbReference type="RefSeq" id="WP_169455839.1">
    <property type="nucleotide sequence ID" value="NZ_CP051774.1"/>
</dbReference>
<evidence type="ECO:0000256" key="1">
    <source>
        <dbReference type="ARBA" id="ARBA00004743"/>
    </source>
</evidence>
<evidence type="ECO:0000256" key="6">
    <source>
        <dbReference type="ARBA" id="ARBA00023304"/>
    </source>
</evidence>
<dbReference type="GO" id="GO:0003852">
    <property type="term" value="F:2-isopropylmalate synthase activity"/>
    <property type="evidence" value="ECO:0007669"/>
    <property type="project" value="InterPro"/>
</dbReference>
<dbReference type="Gene3D" id="3.20.20.70">
    <property type="entry name" value="Aldolase class I"/>
    <property type="match status" value="1"/>
</dbReference>
<evidence type="ECO:0000256" key="9">
    <source>
        <dbReference type="RuleBase" id="RU003523"/>
    </source>
</evidence>
<dbReference type="InterPro" id="IPR013709">
    <property type="entry name" value="2-isopropylmalate_synth_dimer"/>
</dbReference>
<feature type="domain" description="Pyruvate carboxyltransferase" evidence="10">
    <location>
        <begin position="9"/>
        <end position="273"/>
    </location>
</feature>
<dbReference type="SUPFAM" id="SSF51569">
    <property type="entry name" value="Aldolase"/>
    <property type="match status" value="1"/>
</dbReference>
<organism evidence="11 12">
    <name type="scientific">Luteolibacter luteus</name>
    <dbReference type="NCBI Taxonomy" id="2728835"/>
    <lineage>
        <taxon>Bacteria</taxon>
        <taxon>Pseudomonadati</taxon>
        <taxon>Verrucomicrobiota</taxon>
        <taxon>Verrucomicrobiia</taxon>
        <taxon>Verrucomicrobiales</taxon>
        <taxon>Verrucomicrobiaceae</taxon>
        <taxon>Luteolibacter</taxon>
    </lineage>
</organism>
<dbReference type="PANTHER" id="PTHR43538:SF1">
    <property type="entry name" value="(R)-CITRAMALATE SYNTHASE"/>
    <property type="match status" value="1"/>
</dbReference>
<proteinExistence type="inferred from homology"/>
<evidence type="ECO:0000256" key="5">
    <source>
        <dbReference type="ARBA" id="ARBA00022679"/>
    </source>
</evidence>
<dbReference type="InterPro" id="IPR005675">
    <property type="entry name" value="Citramal_synthase"/>
</dbReference>
<keyword evidence="6" id="KW-0100">Branched-chain amino acid biosynthesis</keyword>
<keyword evidence="4" id="KW-0412">Isoleucine biosynthesis</keyword>
<dbReference type="SUPFAM" id="SSF110921">
    <property type="entry name" value="2-isopropylmalate synthase LeuA, allosteric (dimerisation) domain"/>
    <property type="match status" value="1"/>
</dbReference>
<dbReference type="AlphaFoldDB" id="A0A858RM34"/>
<dbReference type="InterPro" id="IPR002034">
    <property type="entry name" value="AIPM/Hcit_synth_CS"/>
</dbReference>
<dbReference type="SMART" id="SM00917">
    <property type="entry name" value="LeuA_dimer"/>
    <property type="match status" value="1"/>
</dbReference>
<dbReference type="Gene3D" id="1.10.238.260">
    <property type="match status" value="1"/>
</dbReference>
<comment type="catalytic activity">
    <reaction evidence="7">
        <text>pyruvate + acetyl-CoA + H2O = (3R)-citramalate + CoA + H(+)</text>
        <dbReference type="Rhea" id="RHEA:19045"/>
        <dbReference type="ChEBI" id="CHEBI:15361"/>
        <dbReference type="ChEBI" id="CHEBI:15377"/>
        <dbReference type="ChEBI" id="CHEBI:15378"/>
        <dbReference type="ChEBI" id="CHEBI:30934"/>
        <dbReference type="ChEBI" id="CHEBI:57287"/>
        <dbReference type="ChEBI" id="CHEBI:57288"/>
        <dbReference type="EC" id="2.3.3.21"/>
    </reaction>
</comment>
<dbReference type="PROSITE" id="PS50991">
    <property type="entry name" value="PYR_CT"/>
    <property type="match status" value="1"/>
</dbReference>
<dbReference type="Pfam" id="PF00682">
    <property type="entry name" value="HMGL-like"/>
    <property type="match status" value="1"/>
</dbReference>
<gene>
    <name evidence="11" type="ORF">HHL09_17155</name>
</gene>
<sequence length="525" mass="57522">MSVLSDKPVRLYDTTLRDGTQGEGFQLSLLDKLRIAERLDAFGIDYIEGGWPGSNPKDVEFFQEAKKLKLAHAKLAAFGSTRRADTPVEEDPQVRLLLEAETPVVTIFGKSWELHVTEVLRTTVEENRAMIRDTVAYLKKHGREVVYDAEHFFDGYKDSPEHALNALKAAAEGGADCLVLCDTNGGTLPGEVMEIAKAVQEAIPGVPIGIHTHNDCELGVANAVAAVKAGAVQVQGTINGYGERTGNCNLTSVIPILQLKMDLKVVPELEKLRDLSYFVDDVSNNPHFARAAFVGRTAFAHKGGMHVNAVQKLARSYEHIEPGSVGNEQNILVSELSGQSNILMKAEQLGIPLDKGSAEAKTVLQKVKELENEGYAYEAAGGSLELLIRRELGRYEKPFELKEFHTSFRQYRDGHEPVCEATVKLYVGDTGKYTVAEGHGVVNALDNALREALLPFYPEIATVSLVDYKVRIIDGHDATAAKTRVLIVSTDGTENWGTVGVSENIIEASWIALVDGIDLFLQRRK</sequence>
<dbReference type="Gene3D" id="3.30.160.270">
    <property type="match status" value="1"/>
</dbReference>
<dbReference type="UniPathway" id="UPA00047">
    <property type="reaction ID" value="UER00066"/>
</dbReference>
<dbReference type="InterPro" id="IPR054691">
    <property type="entry name" value="LeuA/HCS_post-cat"/>
</dbReference>
<dbReference type="InterPro" id="IPR036230">
    <property type="entry name" value="LeuA_allosteric_dom_sf"/>
</dbReference>
<dbReference type="InterPro" id="IPR000891">
    <property type="entry name" value="PYR_CT"/>
</dbReference>
<dbReference type="Pfam" id="PF08502">
    <property type="entry name" value="LeuA_dimer"/>
    <property type="match status" value="1"/>
</dbReference>
<dbReference type="EMBL" id="CP051774">
    <property type="protein sequence ID" value="QJE97439.1"/>
    <property type="molecule type" value="Genomic_DNA"/>
</dbReference>
<protein>
    <recommendedName>
        <fullName evidence="8">Citramalate synthase</fullName>
        <ecNumber evidence="8">2.3.3.21</ecNumber>
    </recommendedName>
</protein>
<dbReference type="EC" id="2.3.3.21" evidence="8"/>
<name>A0A858RM34_9BACT</name>
<dbReference type="GO" id="GO:0009097">
    <property type="term" value="P:isoleucine biosynthetic process"/>
    <property type="evidence" value="ECO:0007669"/>
    <property type="project" value="UniProtKB-UniRule"/>
</dbReference>
<keyword evidence="3" id="KW-0028">Amino-acid biosynthesis</keyword>
<dbReference type="InterPro" id="IPR013785">
    <property type="entry name" value="Aldolase_TIM"/>
</dbReference>
<evidence type="ECO:0000256" key="8">
    <source>
        <dbReference type="NCBIfam" id="TIGR00977"/>
    </source>
</evidence>
<evidence type="ECO:0000313" key="11">
    <source>
        <dbReference type="EMBL" id="QJE97439.1"/>
    </source>
</evidence>
<accession>A0A858RM34</accession>
<dbReference type="Proteomes" id="UP000501812">
    <property type="component" value="Chromosome"/>
</dbReference>
<dbReference type="NCBIfam" id="TIGR00977">
    <property type="entry name" value="citramal_synth"/>
    <property type="match status" value="1"/>
</dbReference>
<comment type="pathway">
    <text evidence="1">Amino-acid biosynthesis; L-isoleucine biosynthesis; 2-oxobutanoate from pyruvate: step 1/3.</text>
</comment>
<evidence type="ECO:0000313" key="12">
    <source>
        <dbReference type="Proteomes" id="UP000501812"/>
    </source>
</evidence>
<keyword evidence="5 9" id="KW-0808">Transferase</keyword>
<dbReference type="PROSITE" id="PS00815">
    <property type="entry name" value="AIPM_HOMOCIT_SYNTH_1"/>
    <property type="match status" value="1"/>
</dbReference>
<dbReference type="GO" id="GO:0009098">
    <property type="term" value="P:L-leucine biosynthetic process"/>
    <property type="evidence" value="ECO:0007669"/>
    <property type="project" value="InterPro"/>
</dbReference>
<dbReference type="PANTHER" id="PTHR43538">
    <property type="entry name" value="ALPHA-IPM SYNTHASE/HOMOCITRATE SYNTHASE"/>
    <property type="match status" value="1"/>
</dbReference>
<evidence type="ECO:0000256" key="2">
    <source>
        <dbReference type="ARBA" id="ARBA00006154"/>
    </source>
</evidence>
<dbReference type="Pfam" id="PF22617">
    <property type="entry name" value="HCS_D2"/>
    <property type="match status" value="1"/>
</dbReference>
<dbReference type="GO" id="GO:0043714">
    <property type="term" value="F:(R)-citramalate synthase activity"/>
    <property type="evidence" value="ECO:0007669"/>
    <property type="project" value="UniProtKB-UniRule"/>
</dbReference>
<evidence type="ECO:0000256" key="7">
    <source>
        <dbReference type="ARBA" id="ARBA00048263"/>
    </source>
</evidence>